<organism evidence="2 3">
    <name type="scientific">Candidatus Thermokryptus mobilis</name>
    <dbReference type="NCBI Taxonomy" id="1643428"/>
    <lineage>
        <taxon>Bacteria</taxon>
        <taxon>Pseudomonadati</taxon>
        <taxon>Candidatus Kryptoniota</taxon>
        <taxon>Candidatus Thermokryptus</taxon>
    </lineage>
</organism>
<evidence type="ECO:0000313" key="2">
    <source>
        <dbReference type="EMBL" id="CUU04367.1"/>
    </source>
</evidence>
<gene>
    <name evidence="2" type="ORF">JGI1_00977</name>
</gene>
<evidence type="ECO:0000313" key="3">
    <source>
        <dbReference type="Proteomes" id="UP000320623"/>
    </source>
</evidence>
<dbReference type="EMBL" id="FAOO01000005">
    <property type="protein sequence ID" value="CUU04367.1"/>
    <property type="molecule type" value="Genomic_DNA"/>
</dbReference>
<evidence type="ECO:0000259" key="1">
    <source>
        <dbReference type="Pfam" id="PF01656"/>
    </source>
</evidence>
<protein>
    <recommendedName>
        <fullName evidence="1">CobQ/CobB/MinD/ParA nucleotide binding domain-containing protein</fullName>
    </recommendedName>
</protein>
<dbReference type="Proteomes" id="UP000320623">
    <property type="component" value="Unassembled WGS sequence"/>
</dbReference>
<dbReference type="InterPro" id="IPR027417">
    <property type="entry name" value="P-loop_NTPase"/>
</dbReference>
<proteinExistence type="predicted"/>
<dbReference type="InterPro" id="IPR050678">
    <property type="entry name" value="DNA_Partitioning_ATPase"/>
</dbReference>
<dbReference type="PANTHER" id="PTHR13696:SF52">
    <property type="entry name" value="PARA FAMILY PROTEIN CT_582"/>
    <property type="match status" value="1"/>
</dbReference>
<name>A0A0S4N2M1_9BACT</name>
<dbReference type="InterPro" id="IPR002586">
    <property type="entry name" value="CobQ/CobB/MinD/ParA_Nub-bd_dom"/>
</dbReference>
<dbReference type="Gene3D" id="3.40.50.300">
    <property type="entry name" value="P-loop containing nucleotide triphosphate hydrolases"/>
    <property type="match status" value="1"/>
</dbReference>
<dbReference type="PANTHER" id="PTHR13696">
    <property type="entry name" value="P-LOOP CONTAINING NUCLEOSIDE TRIPHOSPHATE HYDROLASE"/>
    <property type="match status" value="1"/>
</dbReference>
<accession>A0A0S4N2M1</accession>
<sequence>MNPKLDIEGVLLTMYDGRLRLSNEVAEEIERYFKDRVFEARIPRNVKLSEAPSHGKPILLYDAKSPGAIAYAKVAEELIQRNEKVNKSNRYEQATIGERT</sequence>
<reference evidence="3" key="1">
    <citation type="submission" date="2015-11" db="EMBL/GenBank/DDBJ databases">
        <authorList>
            <person name="Varghese N."/>
        </authorList>
    </citation>
    <scope>NUCLEOTIDE SEQUENCE [LARGE SCALE GENOMIC DNA]</scope>
</reference>
<feature type="domain" description="CobQ/CobB/MinD/ParA nucleotide binding" evidence="1">
    <location>
        <begin position="2"/>
        <end position="58"/>
    </location>
</feature>
<dbReference type="STRING" id="1643428.GCA_001442855_00954"/>
<dbReference type="AlphaFoldDB" id="A0A0S4N2M1"/>
<dbReference type="Pfam" id="PF01656">
    <property type="entry name" value="CbiA"/>
    <property type="match status" value="1"/>
</dbReference>
<keyword evidence="3" id="KW-1185">Reference proteome</keyword>
<dbReference type="SUPFAM" id="SSF52540">
    <property type="entry name" value="P-loop containing nucleoside triphosphate hydrolases"/>
    <property type="match status" value="1"/>
</dbReference>